<dbReference type="GO" id="GO:0000976">
    <property type="term" value="F:transcription cis-regulatory region binding"/>
    <property type="evidence" value="ECO:0007669"/>
    <property type="project" value="TreeGrafter"/>
</dbReference>
<dbReference type="InterPro" id="IPR001647">
    <property type="entry name" value="HTH_TetR"/>
</dbReference>
<dbReference type="GO" id="GO:0003700">
    <property type="term" value="F:DNA-binding transcription factor activity"/>
    <property type="evidence" value="ECO:0007669"/>
    <property type="project" value="TreeGrafter"/>
</dbReference>
<evidence type="ECO:0000256" key="3">
    <source>
        <dbReference type="ARBA" id="ARBA00023163"/>
    </source>
</evidence>
<reference evidence="6" key="2">
    <citation type="submission" date="2014-03" db="EMBL/GenBank/DDBJ databases">
        <authorList>
            <person name="Urmite Genomes"/>
        </authorList>
    </citation>
    <scope>NUCLEOTIDE SEQUENCE</scope>
    <source>
        <strain evidence="6">DSM 44829</strain>
    </source>
</reference>
<dbReference type="SUPFAM" id="SSF46689">
    <property type="entry name" value="Homeodomain-like"/>
    <property type="match status" value="1"/>
</dbReference>
<comment type="caution">
    <text evidence="6">The sequence shown here is derived from an EMBL/GenBank/DDBJ whole genome shotgun (WGS) entry which is preliminary data.</text>
</comment>
<evidence type="ECO:0000313" key="7">
    <source>
        <dbReference type="Proteomes" id="UP000028870"/>
    </source>
</evidence>
<dbReference type="PANTHER" id="PTHR30055">
    <property type="entry name" value="HTH-TYPE TRANSCRIPTIONAL REGULATOR RUTR"/>
    <property type="match status" value="1"/>
</dbReference>
<feature type="domain" description="HTH tetR-type" evidence="5">
    <location>
        <begin position="21"/>
        <end position="81"/>
    </location>
</feature>
<proteinExistence type="predicted"/>
<sequence>MDGLQIPEAVLRRTPRQARSRERLAQVLATADRLLATEGPGALTTTRVAAEAGMSVGAVYQYLPDRDAIIEALATSYLARIEVTMASFLGVAAEQRWADPVGALVDGFAQVYRSEPGFRALWFGRHLTEATRSADREHKMRMAAMLRELVLAQHLLADDARLDDACRAGHLIADTLLQEAFRADPDGDAALLREAKTALRGYLAALTAEADR</sequence>
<dbReference type="eggNOG" id="COG1309">
    <property type="taxonomic scope" value="Bacteria"/>
</dbReference>
<evidence type="ECO:0000256" key="4">
    <source>
        <dbReference type="PROSITE-ProRule" id="PRU00335"/>
    </source>
</evidence>
<dbReference type="InterPro" id="IPR041674">
    <property type="entry name" value="TetR_C_22"/>
</dbReference>
<dbReference type="PANTHER" id="PTHR30055:SF151">
    <property type="entry name" value="TRANSCRIPTIONAL REGULATORY PROTEIN"/>
    <property type="match status" value="1"/>
</dbReference>
<keyword evidence="3" id="KW-0804">Transcription</keyword>
<evidence type="ECO:0000259" key="5">
    <source>
        <dbReference type="PROSITE" id="PS50977"/>
    </source>
</evidence>
<dbReference type="Gene3D" id="1.10.357.10">
    <property type="entry name" value="Tetracycline Repressor, domain 2"/>
    <property type="match status" value="1"/>
</dbReference>
<evidence type="ECO:0000256" key="2">
    <source>
        <dbReference type="ARBA" id="ARBA00023125"/>
    </source>
</evidence>
<dbReference type="InterPro" id="IPR050109">
    <property type="entry name" value="HTH-type_TetR-like_transc_reg"/>
</dbReference>
<reference evidence="6" key="1">
    <citation type="submission" date="2014-03" db="EMBL/GenBank/DDBJ databases">
        <title>Draft Genome Sequence of Mycobacterium cosmeticum DSM 44829.</title>
        <authorList>
            <person name="Croce O."/>
            <person name="Robert C."/>
            <person name="Raoult D."/>
            <person name="Drancourt M."/>
        </authorList>
    </citation>
    <scope>NUCLEOTIDE SEQUENCE [LARGE SCALE GENOMIC DNA]</scope>
    <source>
        <strain evidence="6">DSM 44829</strain>
    </source>
</reference>
<keyword evidence="7" id="KW-1185">Reference proteome</keyword>
<dbReference type="AlphaFoldDB" id="W9BL38"/>
<evidence type="ECO:0000313" key="6">
    <source>
        <dbReference type="EMBL" id="CDO08975.1"/>
    </source>
</evidence>
<dbReference type="STRING" id="258533.BN977_03795"/>
<evidence type="ECO:0000256" key="1">
    <source>
        <dbReference type="ARBA" id="ARBA00023015"/>
    </source>
</evidence>
<keyword evidence="1" id="KW-0805">Transcription regulation</keyword>
<protein>
    <submittedName>
        <fullName evidence="6">TetR family transcriptional regulator</fullName>
    </submittedName>
</protein>
<accession>W9BL38</accession>
<dbReference type="Pfam" id="PF00440">
    <property type="entry name" value="TetR_N"/>
    <property type="match status" value="1"/>
</dbReference>
<feature type="DNA-binding region" description="H-T-H motif" evidence="4">
    <location>
        <begin position="44"/>
        <end position="63"/>
    </location>
</feature>
<dbReference type="EMBL" id="CCBB010000002">
    <property type="protein sequence ID" value="CDO08975.1"/>
    <property type="molecule type" value="Genomic_DNA"/>
</dbReference>
<dbReference type="Pfam" id="PF17928">
    <property type="entry name" value="TetR_C_22"/>
    <property type="match status" value="1"/>
</dbReference>
<dbReference type="InterPro" id="IPR009057">
    <property type="entry name" value="Homeodomain-like_sf"/>
</dbReference>
<dbReference type="Proteomes" id="UP000028870">
    <property type="component" value="Unassembled WGS sequence"/>
</dbReference>
<dbReference type="RefSeq" id="WP_036400145.1">
    <property type="nucleotide sequence ID" value="NZ_CCBB010000002.1"/>
</dbReference>
<keyword evidence="2 4" id="KW-0238">DNA-binding</keyword>
<gene>
    <name evidence="6" type="ORF">BN977_03795</name>
</gene>
<organism evidence="6 7">
    <name type="scientific">Mycolicibacterium cosmeticum</name>
    <dbReference type="NCBI Taxonomy" id="258533"/>
    <lineage>
        <taxon>Bacteria</taxon>
        <taxon>Bacillati</taxon>
        <taxon>Actinomycetota</taxon>
        <taxon>Actinomycetes</taxon>
        <taxon>Mycobacteriales</taxon>
        <taxon>Mycobacteriaceae</taxon>
        <taxon>Mycolicibacterium</taxon>
    </lineage>
</organism>
<dbReference type="PROSITE" id="PS50977">
    <property type="entry name" value="HTH_TETR_2"/>
    <property type="match status" value="1"/>
</dbReference>
<name>W9BL38_MYCCO</name>